<dbReference type="Pfam" id="PF01975">
    <property type="entry name" value="SurE"/>
    <property type="match status" value="1"/>
</dbReference>
<keyword evidence="10" id="KW-1185">Reference proteome</keyword>
<evidence type="ECO:0000256" key="2">
    <source>
        <dbReference type="ARBA" id="ARBA00011062"/>
    </source>
</evidence>
<dbReference type="RefSeq" id="WP_096495850.1">
    <property type="nucleotide sequence ID" value="NZ_CP023445.1"/>
</dbReference>
<evidence type="ECO:0000256" key="7">
    <source>
        <dbReference type="ARBA" id="ARBA00022801"/>
    </source>
</evidence>
<evidence type="ECO:0000256" key="5">
    <source>
        <dbReference type="ARBA" id="ARBA00022723"/>
    </source>
</evidence>
<evidence type="ECO:0000259" key="8">
    <source>
        <dbReference type="Pfam" id="PF01975"/>
    </source>
</evidence>
<comment type="catalytic activity">
    <reaction evidence="1">
        <text>a ribonucleoside 5'-phosphate + H2O = a ribonucleoside + phosphate</text>
        <dbReference type="Rhea" id="RHEA:12484"/>
        <dbReference type="ChEBI" id="CHEBI:15377"/>
        <dbReference type="ChEBI" id="CHEBI:18254"/>
        <dbReference type="ChEBI" id="CHEBI:43474"/>
        <dbReference type="ChEBI" id="CHEBI:58043"/>
        <dbReference type="EC" id="3.1.3.5"/>
    </reaction>
</comment>
<keyword evidence="6" id="KW-0547">Nucleotide-binding</keyword>
<dbReference type="KEGG" id="apre:CNX65_24375"/>
<accession>A0A290ZAL9</accession>
<name>A0A290ZAL9_9PSEU</name>
<dbReference type="GO" id="GO:0008254">
    <property type="term" value="F:3'-nucleotidase activity"/>
    <property type="evidence" value="ECO:0007669"/>
    <property type="project" value="TreeGrafter"/>
</dbReference>
<keyword evidence="5" id="KW-0479">Metal-binding</keyword>
<dbReference type="InterPro" id="IPR036523">
    <property type="entry name" value="SurE-like_sf"/>
</dbReference>
<dbReference type="EMBL" id="CP023445">
    <property type="protein sequence ID" value="ATE56023.1"/>
    <property type="molecule type" value="Genomic_DNA"/>
</dbReference>
<reference evidence="9" key="1">
    <citation type="submission" date="2017-09" db="EMBL/GenBank/DDBJ databases">
        <title>Complete Genome Sequence of ansamitocin-producing Bacterium Actinosynnema pretiosum X47.</title>
        <authorList>
            <person name="Cao G."/>
            <person name="Zong G."/>
            <person name="Zhong C."/>
            <person name="Fu J."/>
        </authorList>
    </citation>
    <scope>NUCLEOTIDE SEQUENCE [LARGE SCALE GENOMIC DNA]</scope>
    <source>
        <strain evidence="9">X47</strain>
    </source>
</reference>
<dbReference type="PANTHER" id="PTHR30457:SF12">
    <property type="entry name" value="5'_3'-NUCLEOTIDASE SURE"/>
    <property type="match status" value="1"/>
</dbReference>
<dbReference type="GO" id="GO:0000166">
    <property type="term" value="F:nucleotide binding"/>
    <property type="evidence" value="ECO:0007669"/>
    <property type="project" value="UniProtKB-KW"/>
</dbReference>
<dbReference type="EC" id="3.1.3.5" evidence="3"/>
<sequence length="243" mass="24990">MRALVTNDDGIDSPGLLALARGAREHGWEVLIAAPEREASGTSAGLTAAGDHRSIHVERRDLDGFEAYAVAGHPGLIALVASRGAFGEVPDVVLSGVNRGANTGRAVLHSGTVGAVLTASVNDLRGMAVSLDVPLEGEVEYLWDSAVTVARGLFDVLAGLPAGAVLNVNAPNVADPGEPVRATLAEFGSVQTRVKRADEGTIDVNSVLVPGDLPEGSDAALLVAGRATVTPLRSVGEDLELRW</sequence>
<evidence type="ECO:0000256" key="3">
    <source>
        <dbReference type="ARBA" id="ARBA00012643"/>
    </source>
</evidence>
<organism evidence="9 10">
    <name type="scientific">Actinosynnema pretiosum</name>
    <dbReference type="NCBI Taxonomy" id="42197"/>
    <lineage>
        <taxon>Bacteria</taxon>
        <taxon>Bacillati</taxon>
        <taxon>Actinomycetota</taxon>
        <taxon>Actinomycetes</taxon>
        <taxon>Pseudonocardiales</taxon>
        <taxon>Pseudonocardiaceae</taxon>
        <taxon>Actinosynnema</taxon>
    </lineage>
</organism>
<dbReference type="GO" id="GO:0008253">
    <property type="term" value="F:5'-nucleotidase activity"/>
    <property type="evidence" value="ECO:0007669"/>
    <property type="project" value="UniProtKB-EC"/>
</dbReference>
<evidence type="ECO:0000256" key="6">
    <source>
        <dbReference type="ARBA" id="ARBA00022741"/>
    </source>
</evidence>
<feature type="domain" description="Survival protein SurE-like phosphatase/nucleotidase" evidence="8">
    <location>
        <begin position="4"/>
        <end position="175"/>
    </location>
</feature>
<keyword evidence="4" id="KW-0963">Cytoplasm</keyword>
<dbReference type="SUPFAM" id="SSF64167">
    <property type="entry name" value="SurE-like"/>
    <property type="match status" value="1"/>
</dbReference>
<comment type="similarity">
    <text evidence="2">Belongs to the SurE nucleotidase family.</text>
</comment>
<gene>
    <name evidence="9" type="ORF">CNX65_24375</name>
</gene>
<dbReference type="GO" id="GO:0046872">
    <property type="term" value="F:metal ion binding"/>
    <property type="evidence" value="ECO:0007669"/>
    <property type="project" value="UniProtKB-KW"/>
</dbReference>
<proteinExistence type="inferred from homology"/>
<dbReference type="PANTHER" id="PTHR30457">
    <property type="entry name" value="5'-NUCLEOTIDASE SURE"/>
    <property type="match status" value="1"/>
</dbReference>
<dbReference type="AlphaFoldDB" id="A0A290ZAL9"/>
<protein>
    <recommendedName>
        <fullName evidence="3">5'-nucleotidase</fullName>
        <ecNumber evidence="3">3.1.3.5</ecNumber>
    </recommendedName>
</protein>
<evidence type="ECO:0000313" key="9">
    <source>
        <dbReference type="EMBL" id="ATE56023.1"/>
    </source>
</evidence>
<dbReference type="Gene3D" id="3.40.1210.10">
    <property type="entry name" value="Survival protein SurE-like phosphatase/nucleotidase"/>
    <property type="match status" value="1"/>
</dbReference>
<keyword evidence="7" id="KW-0378">Hydrolase</keyword>
<dbReference type="GO" id="GO:0004309">
    <property type="term" value="F:exopolyphosphatase activity"/>
    <property type="evidence" value="ECO:0007669"/>
    <property type="project" value="TreeGrafter"/>
</dbReference>
<dbReference type="InterPro" id="IPR002828">
    <property type="entry name" value="SurE-like_Pase/nucleotidase"/>
</dbReference>
<dbReference type="InterPro" id="IPR030048">
    <property type="entry name" value="SurE"/>
</dbReference>
<dbReference type="Proteomes" id="UP000218505">
    <property type="component" value="Chromosome"/>
</dbReference>
<evidence type="ECO:0000313" key="10">
    <source>
        <dbReference type="Proteomes" id="UP000218505"/>
    </source>
</evidence>
<evidence type="ECO:0000256" key="1">
    <source>
        <dbReference type="ARBA" id="ARBA00000815"/>
    </source>
</evidence>
<evidence type="ECO:0000256" key="4">
    <source>
        <dbReference type="ARBA" id="ARBA00022490"/>
    </source>
</evidence>